<dbReference type="AlphaFoldDB" id="K1W9J3"/>
<evidence type="ECO:0000313" key="2">
    <source>
        <dbReference type="Proteomes" id="UP000006753"/>
    </source>
</evidence>
<accession>K1W9J3</accession>
<dbReference type="HOGENOM" id="CLU_1224999_0_0_1"/>
<dbReference type="KEGG" id="mbe:MBM_08121"/>
<gene>
    <name evidence="1" type="ORF">MBM_08121</name>
</gene>
<sequence length="226" mass="24599">MLGELRTGLNVALGQKNARKSETFGILSIAGLYIEDGQACLALHCGSGLGRLTGLAESSKKKFLTDSETFHKHQSFGALLSEHDSYGFAHINRNIDLLLRNPVITRLDLRFALVTTPVFASRADLGIAEEEDGVSTRPNLLSPTVRDDIFQPFPSLRSKAERNLSTIDAKGRFTIRANTGQTFERDESQISSAVNTFTKPVSVIRGPPGTGKSFLGSWTVKTIPAH</sequence>
<evidence type="ECO:0000313" key="1">
    <source>
        <dbReference type="EMBL" id="EKD13920.1"/>
    </source>
</evidence>
<dbReference type="EMBL" id="JH921448">
    <property type="protein sequence ID" value="EKD13920.1"/>
    <property type="molecule type" value="Genomic_DNA"/>
</dbReference>
<name>K1W9J3_MARBU</name>
<dbReference type="InterPro" id="IPR027417">
    <property type="entry name" value="P-loop_NTPase"/>
</dbReference>
<keyword evidence="2" id="KW-1185">Reference proteome</keyword>
<proteinExistence type="predicted"/>
<organism evidence="1 2">
    <name type="scientific">Marssonina brunnea f. sp. multigermtubi (strain MB_m1)</name>
    <name type="common">Marssonina leaf spot fungus</name>
    <dbReference type="NCBI Taxonomy" id="1072389"/>
    <lineage>
        <taxon>Eukaryota</taxon>
        <taxon>Fungi</taxon>
        <taxon>Dikarya</taxon>
        <taxon>Ascomycota</taxon>
        <taxon>Pezizomycotina</taxon>
        <taxon>Leotiomycetes</taxon>
        <taxon>Helotiales</taxon>
        <taxon>Drepanopezizaceae</taxon>
        <taxon>Drepanopeziza</taxon>
    </lineage>
</organism>
<dbReference type="Gene3D" id="3.40.50.300">
    <property type="entry name" value="P-loop containing nucleotide triphosphate hydrolases"/>
    <property type="match status" value="1"/>
</dbReference>
<dbReference type="InParanoid" id="K1W9J3"/>
<dbReference type="OrthoDB" id="3431729at2759"/>
<protein>
    <submittedName>
        <fullName evidence="1">ATPase</fullName>
    </submittedName>
</protein>
<dbReference type="Proteomes" id="UP000006753">
    <property type="component" value="Unassembled WGS sequence"/>
</dbReference>
<reference evidence="1 2" key="1">
    <citation type="journal article" date="2012" name="BMC Genomics">
        <title>Sequencing the genome of Marssonina brunnea reveals fungus-poplar co-evolution.</title>
        <authorList>
            <person name="Zhu S."/>
            <person name="Cao Y.-Z."/>
            <person name="Jiang C."/>
            <person name="Tan B.-Y."/>
            <person name="Wang Z."/>
            <person name="Feng S."/>
            <person name="Zhang L."/>
            <person name="Su X.-H."/>
            <person name="Brejova B."/>
            <person name="Vinar T."/>
            <person name="Xu M."/>
            <person name="Wang M.-X."/>
            <person name="Zhang S.-G."/>
            <person name="Huang M.-R."/>
            <person name="Wu R."/>
            <person name="Zhou Y."/>
        </authorList>
    </citation>
    <scope>NUCLEOTIDE SEQUENCE [LARGE SCALE GENOMIC DNA]</scope>
    <source>
        <strain evidence="1 2">MB_m1</strain>
    </source>
</reference>